<dbReference type="AlphaFoldDB" id="A0A6L2P0D3"/>
<protein>
    <recommendedName>
        <fullName evidence="3">Transposase (Putative), gypsy type</fullName>
    </recommendedName>
</protein>
<name>A0A6L2P0D3_TANCI</name>
<comment type="caution">
    <text evidence="2">The sequence shown here is derived from an EMBL/GenBank/DDBJ whole genome shotgun (WGS) entry which is preliminary data.</text>
</comment>
<reference evidence="2" key="1">
    <citation type="journal article" date="2019" name="Sci. Rep.">
        <title>Draft genome of Tanacetum cinerariifolium, the natural source of mosquito coil.</title>
        <authorList>
            <person name="Yamashiro T."/>
            <person name="Shiraishi A."/>
            <person name="Satake H."/>
            <person name="Nakayama K."/>
        </authorList>
    </citation>
    <scope>NUCLEOTIDE SEQUENCE</scope>
</reference>
<feature type="region of interest" description="Disordered" evidence="1">
    <location>
        <begin position="155"/>
        <end position="193"/>
    </location>
</feature>
<evidence type="ECO:0000256" key="1">
    <source>
        <dbReference type="SAM" id="MobiDB-lite"/>
    </source>
</evidence>
<evidence type="ECO:0000313" key="2">
    <source>
        <dbReference type="EMBL" id="GEU91307.1"/>
    </source>
</evidence>
<proteinExistence type="predicted"/>
<sequence>MSKRDMDLYHSRITQDDLNELIIKYKIPRGLYPRLPSKGFVMFELSDDAIGVYNCNFDFYGIELTVMLFRVFQTLCKQGDWFSFAKRRAPSLVCIDDRGTILDFMIWRHLSSVIDDLKPVRLPFYCTHLAAVDAVVSDPTLEDLAASNPCAKKRKASTSSTASGHVAKRTRNQSGGSAAPATEGPNTQDSLGKGIMTDADVAVAPSVGASHPRVSSGLAPSFKEIFGDAIHRDLFPFSSGPYYIPYPEGGIARNYKFTHKEWDAPHQPNMKEKFASLIRLESQVFALHRQVTRLNDKLSASDSSFSKSKAKGNERKKKIKSLTKSLDNLHAEMARLSIDLNWPTILNSEKDEEILRLKATPPAFASFFQGLKVSLLKFPPLLLKLTMISQTRILSMPLNLFVILQLEPEKLAHLNNVPTSKNARVSPLFTKESTMTLAFTSLKLPSDTALASFVAALEPNEEWVNGMVDGTVYDMISNADKDKLTEIFVQRISHAVDADGDLVVEGSRRISSGPLDVVVALFVGEKNDDLLLFCGSRVMPPALSRMASLGTFSIAGRASVEGGDRRDSSSSLMPEFSCFDYSFPYVFHVYGESLDIFYESPVWPGGASILY</sequence>
<accession>A0A6L2P0D3</accession>
<organism evidence="2">
    <name type="scientific">Tanacetum cinerariifolium</name>
    <name type="common">Dalmatian daisy</name>
    <name type="synonym">Chrysanthemum cinerariifolium</name>
    <dbReference type="NCBI Taxonomy" id="118510"/>
    <lineage>
        <taxon>Eukaryota</taxon>
        <taxon>Viridiplantae</taxon>
        <taxon>Streptophyta</taxon>
        <taxon>Embryophyta</taxon>
        <taxon>Tracheophyta</taxon>
        <taxon>Spermatophyta</taxon>
        <taxon>Magnoliopsida</taxon>
        <taxon>eudicotyledons</taxon>
        <taxon>Gunneridae</taxon>
        <taxon>Pentapetalae</taxon>
        <taxon>asterids</taxon>
        <taxon>campanulids</taxon>
        <taxon>Asterales</taxon>
        <taxon>Asteraceae</taxon>
        <taxon>Asteroideae</taxon>
        <taxon>Anthemideae</taxon>
        <taxon>Anthemidinae</taxon>
        <taxon>Tanacetum</taxon>
    </lineage>
</organism>
<gene>
    <name evidence="2" type="ORF">Tci_063285</name>
</gene>
<evidence type="ECO:0008006" key="3">
    <source>
        <dbReference type="Google" id="ProtNLM"/>
    </source>
</evidence>
<dbReference type="EMBL" id="BKCJ010010378">
    <property type="protein sequence ID" value="GEU91307.1"/>
    <property type="molecule type" value="Genomic_DNA"/>
</dbReference>